<organism evidence="2 3">
    <name type="scientific">Stylonychia lemnae</name>
    <name type="common">Ciliate</name>
    <dbReference type="NCBI Taxonomy" id="5949"/>
    <lineage>
        <taxon>Eukaryota</taxon>
        <taxon>Sar</taxon>
        <taxon>Alveolata</taxon>
        <taxon>Ciliophora</taxon>
        <taxon>Intramacronucleata</taxon>
        <taxon>Spirotrichea</taxon>
        <taxon>Stichotrichia</taxon>
        <taxon>Sporadotrichida</taxon>
        <taxon>Oxytrichidae</taxon>
        <taxon>Stylonychinae</taxon>
        <taxon>Stylonychia</taxon>
    </lineage>
</organism>
<dbReference type="InParanoid" id="A0A078B5B8"/>
<keyword evidence="3" id="KW-1185">Reference proteome</keyword>
<dbReference type="AlphaFoldDB" id="A0A078B5B8"/>
<name>A0A078B5B8_STYLE</name>
<keyword evidence="1" id="KW-1133">Transmembrane helix</keyword>
<keyword evidence="1" id="KW-0472">Membrane</keyword>
<gene>
    <name evidence="2" type="primary">Contig12432.g13270</name>
    <name evidence="2" type="ORF">STYLEM_18514</name>
</gene>
<evidence type="ECO:0000313" key="2">
    <source>
        <dbReference type="EMBL" id="CDW89381.1"/>
    </source>
</evidence>
<evidence type="ECO:0000256" key="1">
    <source>
        <dbReference type="SAM" id="Phobius"/>
    </source>
</evidence>
<accession>A0A078B5B8</accession>
<protein>
    <submittedName>
        <fullName evidence="2">Uncharacterized protein</fullName>
    </submittedName>
</protein>
<reference evidence="2 3" key="1">
    <citation type="submission" date="2014-06" db="EMBL/GenBank/DDBJ databases">
        <authorList>
            <person name="Swart Estienne"/>
        </authorList>
    </citation>
    <scope>NUCLEOTIDE SEQUENCE [LARGE SCALE GENOMIC DNA]</scope>
    <source>
        <strain evidence="2 3">130c</strain>
    </source>
</reference>
<evidence type="ECO:0000313" key="3">
    <source>
        <dbReference type="Proteomes" id="UP000039865"/>
    </source>
</evidence>
<feature type="transmembrane region" description="Helical" evidence="1">
    <location>
        <begin position="904"/>
        <end position="926"/>
    </location>
</feature>
<sequence length="930" mass="110822">MAYQGVNPELIILVDQTRSYKTLEKLDILSLFLEKNFSSAMRSQNAKRMKQTHSHYVLDQYLVNEFFHNLPLILRLLFPSHQDDGWFAEFQNIRDQLLGDKFDFVQMEWCDLVNFTSKLMDLYQIQLANVCLEYQNFLRISANSPGCLSFNIDDILPMHTRMIIQAKQFEYLPTLYHNLTEQIQLQRTALDNLQIILNPWEQFVMHFMRSMAFKIDYTQPFVNSLLLRQILKKTNVVIMDETAVTESRLDYQRVMTINFTRLLASLIDERYKLVYQQRAASFQFCDQFVLAFEEYIMNPLIHYELNETTQLNTTKRYRLADKLLCNTQHLESAYIFISLLQNIRLQFNTDQYQTHLVRNQFINDQKVNYLIELKGTLYKYFKTLFKIIHQNSNESLIVQNQLMISQSFRANKVADVAKLWLQMLRPWDSENQFIQVCLSLNRPDDDNFLELVDEKGRIDLEVFNILSHTSIPSLTKKFDIRELKTVVEREEFRALWENYITEFQVFYFDLFVDYLVAIIKQGVYTVEDIVVFNDVMEIFGIVIEEDERANQDAEMISLQSGSSNYVNPYEGKNLYIIDGILTSDKFCYLTKTYFNETEFREYYPKEEERNDQVKAFIEQDFWKLLKKAFTKLKTSDIPASLHPLIKESMKSDQQILDLLNDSETKIVTLECEFQDILTKGQNQSMMERGSIRNKEFSLVKHGMTLRKQYMEGGVIKDQKINQTYNLSSFKQGQPEPLFKTKDINRTTIPSNKQGFLLGEEPSNLEPRNLFDRRMTQPINKTNYNLRMSPTRSLSRGQQPSLRQRGFTRFEDESEIYRDYDEISVRQSKGKNQPRQSLRRINKEMTFTQYKGNQWDKPLGKGEYRIIYYSLMYISYFIDWVMKVKTERRFLQMPQSQFLRQFVEIYALIRMILYTLLCYFLVFYVIFKRQN</sequence>
<proteinExistence type="predicted"/>
<keyword evidence="1" id="KW-0812">Transmembrane</keyword>
<dbReference type="EMBL" id="CCKQ01017484">
    <property type="protein sequence ID" value="CDW89381.1"/>
    <property type="molecule type" value="Genomic_DNA"/>
</dbReference>
<dbReference type="Proteomes" id="UP000039865">
    <property type="component" value="Unassembled WGS sequence"/>
</dbReference>